<proteinExistence type="predicted"/>
<dbReference type="EMBL" id="BLKM01009892">
    <property type="protein sequence ID" value="GFG28605.1"/>
    <property type="molecule type" value="Genomic_DNA"/>
</dbReference>
<dbReference type="InParanoid" id="A0A6L2PDE0"/>
<comment type="caution">
    <text evidence="1">The sequence shown here is derived from an EMBL/GenBank/DDBJ whole genome shotgun (WGS) entry which is preliminary data.</text>
</comment>
<evidence type="ECO:0000313" key="2">
    <source>
        <dbReference type="Proteomes" id="UP000502823"/>
    </source>
</evidence>
<evidence type="ECO:0008006" key="3">
    <source>
        <dbReference type="Google" id="ProtNLM"/>
    </source>
</evidence>
<dbReference type="PANTHER" id="PTHR11439:SF483">
    <property type="entry name" value="PEPTIDE SYNTHASE GLIP-LIKE, PUTATIVE (AFU_ORTHOLOGUE AFUA_3G12920)-RELATED"/>
    <property type="match status" value="1"/>
</dbReference>
<evidence type="ECO:0000313" key="1">
    <source>
        <dbReference type="EMBL" id="GFG28605.1"/>
    </source>
</evidence>
<gene>
    <name evidence="1" type="ORF">Cfor_05653</name>
</gene>
<dbReference type="PANTHER" id="PTHR11439">
    <property type="entry name" value="GAG-POL-RELATED RETROTRANSPOSON"/>
    <property type="match status" value="1"/>
</dbReference>
<reference evidence="2" key="1">
    <citation type="submission" date="2020-01" db="EMBL/GenBank/DDBJ databases">
        <title>Draft genome sequence of the Termite Coptotermes fromosanus.</title>
        <authorList>
            <person name="Itakura S."/>
            <person name="Yosikawa Y."/>
            <person name="Umezawa K."/>
        </authorList>
    </citation>
    <scope>NUCLEOTIDE SEQUENCE [LARGE SCALE GENOMIC DNA]</scope>
</reference>
<organism evidence="1 2">
    <name type="scientific">Coptotermes formosanus</name>
    <name type="common">Formosan subterranean termite</name>
    <dbReference type="NCBI Taxonomy" id="36987"/>
    <lineage>
        <taxon>Eukaryota</taxon>
        <taxon>Metazoa</taxon>
        <taxon>Ecdysozoa</taxon>
        <taxon>Arthropoda</taxon>
        <taxon>Hexapoda</taxon>
        <taxon>Insecta</taxon>
        <taxon>Pterygota</taxon>
        <taxon>Neoptera</taxon>
        <taxon>Polyneoptera</taxon>
        <taxon>Dictyoptera</taxon>
        <taxon>Blattodea</taxon>
        <taxon>Blattoidea</taxon>
        <taxon>Termitoidae</taxon>
        <taxon>Rhinotermitidae</taxon>
        <taxon>Coptotermes</taxon>
    </lineage>
</organism>
<protein>
    <recommendedName>
        <fullName evidence="3">Reverse transcriptase Ty1/copia-type domain-containing protein</fullName>
    </recommendedName>
</protein>
<accession>A0A6L2PDE0</accession>
<dbReference type="AlphaFoldDB" id="A0A6L2PDE0"/>
<sequence length="127" mass="14241">MGQDVADTISILNHFNIYYRLEQWNAAKHVLRYLKGSVDYALACSKSDKFVEGYIDAGFAGNIDNRRSVSGFVFKLANGPISKRTGTGRGIVLKYLITNEMLADVLTKPLPKEKFEFYIQGIGIRDS</sequence>
<name>A0A6L2PDE0_COPFO</name>
<keyword evidence="2" id="KW-1185">Reference proteome</keyword>
<dbReference type="OrthoDB" id="437005at2759"/>
<dbReference type="Proteomes" id="UP000502823">
    <property type="component" value="Unassembled WGS sequence"/>
</dbReference>